<feature type="transmembrane region" description="Helical" evidence="1">
    <location>
        <begin position="6"/>
        <end position="23"/>
    </location>
</feature>
<dbReference type="eggNOG" id="ENOG502T4AJ">
    <property type="taxonomic scope" value="Eukaryota"/>
</dbReference>
<keyword evidence="1" id="KW-1133">Transmembrane helix</keyword>
<feature type="transmembrane region" description="Helical" evidence="1">
    <location>
        <begin position="59"/>
        <end position="84"/>
    </location>
</feature>
<protein>
    <recommendedName>
        <fullName evidence="4">Transmembrane protein</fullName>
    </recommendedName>
</protein>
<keyword evidence="3" id="KW-1185">Reference proteome</keyword>
<dbReference type="KEGG" id="vda:VDAG_04226"/>
<dbReference type="RefSeq" id="XP_009648968.1">
    <property type="nucleotide sequence ID" value="XM_009650673.1"/>
</dbReference>
<evidence type="ECO:0008006" key="4">
    <source>
        <dbReference type="Google" id="ProtNLM"/>
    </source>
</evidence>
<dbReference type="AlphaFoldDB" id="G2X1Q2"/>
<gene>
    <name evidence="2" type="ORF">VDAG_04226</name>
</gene>
<dbReference type="HOGENOM" id="CLU_1541294_0_0_1"/>
<keyword evidence="1" id="KW-0472">Membrane</keyword>
<dbReference type="EMBL" id="DS572701">
    <property type="protein sequence ID" value="EGY22788.1"/>
    <property type="molecule type" value="Genomic_DNA"/>
</dbReference>
<accession>G2X1Q2</accession>
<dbReference type="Proteomes" id="UP000001611">
    <property type="component" value="Chromosome 1"/>
</dbReference>
<keyword evidence="1" id="KW-0812">Transmembrane</keyword>
<proteinExistence type="predicted"/>
<name>G2X1Q2_VERDV</name>
<reference evidence="2 3" key="1">
    <citation type="submission" date="2008-03" db="EMBL/GenBank/DDBJ databases">
        <title>The Genome Sequence of Verticillium dahliae VdLs.17.</title>
        <authorList>
            <consortium name="The Broad Institute Genome Sequencing Platform"/>
            <person name="Ma L.-J.J."/>
            <person name="Klosterman S.J."/>
            <person name="Subbarao K."/>
            <person name="Dobinson K."/>
            <person name="Veronese P."/>
            <person name="Kang S."/>
            <person name="Gold S.E."/>
            <person name="Young S."/>
            <person name="Jaffe D."/>
            <person name="Gnerre S."/>
            <person name="Berlin A."/>
            <person name="Heiman D."/>
            <person name="Hepburn T."/>
            <person name="Sykes S."/>
            <person name="Alvarado L."/>
            <person name="Kodira C.D."/>
            <person name="Lander E."/>
            <person name="Galagan J."/>
            <person name="Nusbaum C."/>
            <person name="Birren B."/>
        </authorList>
    </citation>
    <scope>NUCLEOTIDE SEQUENCE [LARGE SCALE GENOMIC DNA]</scope>
    <source>
        <strain evidence="3">VdLs.17 / ATCC MYA-4575 / FGSC 10137</strain>
    </source>
</reference>
<organism evidence="2 3">
    <name type="scientific">Verticillium dahliae (strain VdLs.17 / ATCC MYA-4575 / FGSC 10137)</name>
    <name type="common">Verticillium wilt</name>
    <dbReference type="NCBI Taxonomy" id="498257"/>
    <lineage>
        <taxon>Eukaryota</taxon>
        <taxon>Fungi</taxon>
        <taxon>Dikarya</taxon>
        <taxon>Ascomycota</taxon>
        <taxon>Pezizomycotina</taxon>
        <taxon>Sordariomycetes</taxon>
        <taxon>Hypocreomycetidae</taxon>
        <taxon>Glomerellales</taxon>
        <taxon>Plectosphaerellaceae</taxon>
        <taxon>Verticillium</taxon>
    </lineage>
</organism>
<evidence type="ECO:0000256" key="1">
    <source>
        <dbReference type="SAM" id="Phobius"/>
    </source>
</evidence>
<evidence type="ECO:0000313" key="2">
    <source>
        <dbReference type="EMBL" id="EGY22788.1"/>
    </source>
</evidence>
<dbReference type="OrthoDB" id="10650710at2759"/>
<dbReference type="InParanoid" id="G2X1Q2"/>
<dbReference type="GeneID" id="20705689"/>
<evidence type="ECO:0000313" key="3">
    <source>
        <dbReference type="Proteomes" id="UP000001611"/>
    </source>
</evidence>
<sequence length="174" mass="20298">MDHVFFFDLHSLCSLLMISRAFSFRFRFRRRIWFSSIFFFYARCNSLCSRRSVGQANKLASAGLSALESALLVYALLAFFPLLMDFMDIFWPWRVGCGSRCTDSDLRKRQKRLRMVRVLVHRPSVIPFCSPSLSQSVQAKNVPCLPCVEDEFFHTHVVARTLELCQPASLWRTR</sequence>